<name>A0A645EYV2_9ZZZZ</name>
<dbReference type="AlphaFoldDB" id="A0A645EYV2"/>
<evidence type="ECO:0000313" key="1">
    <source>
        <dbReference type="EMBL" id="MPN05583.1"/>
    </source>
</evidence>
<comment type="caution">
    <text evidence="1">The sequence shown here is derived from an EMBL/GenBank/DDBJ whole genome shotgun (WGS) entry which is preliminary data.</text>
</comment>
<reference evidence="1" key="1">
    <citation type="submission" date="2019-08" db="EMBL/GenBank/DDBJ databases">
        <authorList>
            <person name="Kucharzyk K."/>
            <person name="Murdoch R.W."/>
            <person name="Higgins S."/>
            <person name="Loffler F."/>
        </authorList>
    </citation>
    <scope>NUCLEOTIDE SEQUENCE</scope>
</reference>
<gene>
    <name evidence="1" type="ORF">SDC9_152834</name>
</gene>
<proteinExistence type="predicted"/>
<protein>
    <submittedName>
        <fullName evidence="1">Uncharacterized protein</fullName>
    </submittedName>
</protein>
<sequence>MKKRVTIVVIIILAVLIFGNGFSKRPFKDLTRNNIVDVRLSVTPPGKTIEIKDEFQIQVLVDTLNSIVIYKEDDTGREGDRQLVQFTLTMNDGSIVKVEPAGIFMVINDKYYKAEMEPCLELYTLGNRLINYN</sequence>
<organism evidence="1">
    <name type="scientific">bioreactor metagenome</name>
    <dbReference type="NCBI Taxonomy" id="1076179"/>
    <lineage>
        <taxon>unclassified sequences</taxon>
        <taxon>metagenomes</taxon>
        <taxon>ecological metagenomes</taxon>
    </lineage>
</organism>
<accession>A0A645EYV2</accession>
<dbReference type="EMBL" id="VSSQ01051482">
    <property type="protein sequence ID" value="MPN05583.1"/>
    <property type="molecule type" value="Genomic_DNA"/>
</dbReference>